<feature type="region of interest" description="Disordered" evidence="1">
    <location>
        <begin position="74"/>
        <end position="94"/>
    </location>
</feature>
<evidence type="ECO:0000313" key="2">
    <source>
        <dbReference type="EMBL" id="KAJ8869745.1"/>
    </source>
</evidence>
<keyword evidence="3" id="KW-1185">Reference proteome</keyword>
<proteinExistence type="predicted"/>
<feature type="compositionally biased region" description="Basic and acidic residues" evidence="1">
    <location>
        <begin position="147"/>
        <end position="165"/>
    </location>
</feature>
<feature type="region of interest" description="Disordered" evidence="1">
    <location>
        <begin position="587"/>
        <end position="610"/>
    </location>
</feature>
<feature type="region of interest" description="Disordered" evidence="1">
    <location>
        <begin position="323"/>
        <end position="388"/>
    </location>
</feature>
<protein>
    <submittedName>
        <fullName evidence="2">Uncharacterized protein</fullName>
    </submittedName>
</protein>
<feature type="compositionally biased region" description="Basic residues" evidence="1">
    <location>
        <begin position="333"/>
        <end position="357"/>
    </location>
</feature>
<sequence length="721" mass="79246">MDHFGGRYVFLPLRPQQPPLGREERRSLGTCELQGRSFLFLKGNPGNHFQDAEDERNGVFREDGKRILMPKRATCRAGKERAQKSRGSSKDTFPLPRAVGPDLIPRVCAVFGYGVGWRGLGGGSRRWIPARLIPQRLFSRGPPIESPSERVTAKRPTDRVGEEESIRHCHQKPRENRHRTVLLVYSSHIKSGMDPRGNHASKVKKRGSDTGDKYLFTEIRVFAQTTISHPPRRTGFNAWPGDRIFASGNRAGRCRWLAGFLGDLPFPPPLHSGAAPYSLPSPSPALKTSLLRATQISSLNISQKNSGGGSLLMLTRQYRRSNSSPGFLAGNHVHARRRGRLRGRRSRSPPRVHYRSITRRDVRPRAAPISPLPPSSVPHLSSPPRTPPRSIWSAGTSLTSYRLVLLSPPYIVVPASLSRHRQTCDGNTERLARRSDEALEVRVSVARIAPSLLDLGHAGIIPSFAWSDFGETTLNLNQDGRAGIGIQSEGLQMLHLTRSNKLELWGHGGVVVRLLASRLGEPSLVSCVVTPKISHVGTVPDVAAGRGSPVSPRTRIPTMVHARLSPPSFALQTLMLRGLCSCAAKVKKRGSDTGGSNTHTARLPPRRTGFNPRPGHSRIFACGNRAGWCRWSVGFRSDPPPPSSLHSSTLYSHLISPSSALKTSLLRAVQISQLNSSRPNLSTHSSPFSPSFVDVPAFLAWNSRLSFFAVMAPTERLVRLP</sequence>
<dbReference type="EMBL" id="JARBHB010000013">
    <property type="protein sequence ID" value="KAJ8869745.1"/>
    <property type="molecule type" value="Genomic_DNA"/>
</dbReference>
<dbReference type="Proteomes" id="UP001159363">
    <property type="component" value="Chromosome 12"/>
</dbReference>
<feature type="region of interest" description="Disordered" evidence="1">
    <location>
        <begin position="139"/>
        <end position="165"/>
    </location>
</feature>
<name>A0ABQ9GBF4_9NEOP</name>
<comment type="caution">
    <text evidence="2">The sequence shown here is derived from an EMBL/GenBank/DDBJ whole genome shotgun (WGS) entry which is preliminary data.</text>
</comment>
<evidence type="ECO:0000256" key="1">
    <source>
        <dbReference type="SAM" id="MobiDB-lite"/>
    </source>
</evidence>
<organism evidence="2 3">
    <name type="scientific">Dryococelus australis</name>
    <dbReference type="NCBI Taxonomy" id="614101"/>
    <lineage>
        <taxon>Eukaryota</taxon>
        <taxon>Metazoa</taxon>
        <taxon>Ecdysozoa</taxon>
        <taxon>Arthropoda</taxon>
        <taxon>Hexapoda</taxon>
        <taxon>Insecta</taxon>
        <taxon>Pterygota</taxon>
        <taxon>Neoptera</taxon>
        <taxon>Polyneoptera</taxon>
        <taxon>Phasmatodea</taxon>
        <taxon>Verophasmatodea</taxon>
        <taxon>Anareolatae</taxon>
        <taxon>Phasmatidae</taxon>
        <taxon>Eurycanthinae</taxon>
        <taxon>Dryococelus</taxon>
    </lineage>
</organism>
<reference evidence="2 3" key="1">
    <citation type="submission" date="2023-02" db="EMBL/GenBank/DDBJ databases">
        <title>LHISI_Scaffold_Assembly.</title>
        <authorList>
            <person name="Stuart O.P."/>
            <person name="Cleave R."/>
            <person name="Magrath M.J.L."/>
            <person name="Mikheyev A.S."/>
        </authorList>
    </citation>
    <scope>NUCLEOTIDE SEQUENCE [LARGE SCALE GENOMIC DNA]</scope>
    <source>
        <strain evidence="2">Daus_M_001</strain>
        <tissue evidence="2">Leg muscle</tissue>
    </source>
</reference>
<evidence type="ECO:0000313" key="3">
    <source>
        <dbReference type="Proteomes" id="UP001159363"/>
    </source>
</evidence>
<gene>
    <name evidence="2" type="ORF">PR048_028753</name>
</gene>
<accession>A0ABQ9GBF4</accession>